<dbReference type="EMBL" id="JACCCO010000001">
    <property type="protein sequence ID" value="NYF38223.1"/>
    <property type="molecule type" value="Genomic_DNA"/>
</dbReference>
<comment type="caution">
    <text evidence="1">The sequence shown here is derived from an EMBL/GenBank/DDBJ whole genome shotgun (WGS) entry which is preliminary data.</text>
</comment>
<sequence>MIELTRAVVALGEAAYIDAEEEDSVPKGLYWRVTPGGAADLPAGPVLLRGAWSQGVPVAAADAATGRDMRPRRRVTRDAPVLLLPQAGPGEIVCWAHVQADGDVRVAAISSRVAVSGAYVELSARTRAPYDLAGHDMAGLVVTGEGEVTEAVFYALPQSFGGDIGGIDGTQVHTMPDDLIPGHGYAIPGAVASWEKRVAFAAPYASVPYGVDRPGGSWSPDDELRRVDTIARAGDSVADWIGAAYGALGSGTRGTVGAAGAADDPHRVLVRQAASSALMVASLDPGIARWLGRSGMLRHGTLHNERHGLLIATVPLHVHRGRLPVGATVIRDHGDALYDELIVAGGGFLRLLAEVGAWRPHPGFGPHDVLLAHIPLPYVTATTPARPVRPVVGLAPAPAGAPGGAGPRWAAGSPRRWEQAIAIGERPASTYSLHGPIPRGPVAFVRTDPAPPATLHPKIDGTVFAAPVVPGWDGETGSAVVLGSQLVPEGEAAGAVTWSLALSDWIGRWGEPAEITLDPPAPLVPARPTIDAGLRRPALPPAGAEAAPPGQVHVRFRVPPAALPGALPLRRLTWTVDGSAQRPLDLTRTAPGPGAPALVVSADFPAPATVPGERRRVTVTAKVEDIAGTTSDPATAEVDTSDARPVRPPTVAPRLLAASRRSGDASVSVTLTVRAAGNGAYRFYLASETALSRAAHLTPRPAATRAERAKELNDNTAASARQASMLALPDPVPVVGGVATARLDIPAGGVDVLAVRAVPVTAELDPSGRIVRDGVEAPFASVKPVFIVVPFDEVPPTPELRLTPMEAPGPTSTPVKATVTVRGVPAAVLGRYSDEPMQARFVEASTDGDPWFWPEIATTSLIGSPADPGTFIGELTVDVPAWSRAGIAVAVRYPPEDTIIPGADVIDEPEFDASGPQGPRIESPWGPVSVPAWVQVAGAEPQVSVRPDGGGGFRVQVAGLPALAPDAPAFRVDVYGSATGGGLVLLSESPVTDTSSEVPIPSDVVTAHSQLAAALVTPLGASLPPVRVGTDGPQHSDGISG</sequence>
<gene>
    <name evidence="1" type="ORF">HDA43_000382</name>
</gene>
<accession>A0A852USI5</accession>
<protein>
    <submittedName>
        <fullName evidence="1">Uncharacterized protein</fullName>
    </submittedName>
</protein>
<reference evidence="1 2" key="1">
    <citation type="submission" date="2020-07" db="EMBL/GenBank/DDBJ databases">
        <title>Sequencing the genomes of 1000 actinobacteria strains.</title>
        <authorList>
            <person name="Klenk H.-P."/>
        </authorList>
    </citation>
    <scope>NUCLEOTIDE SEQUENCE [LARGE SCALE GENOMIC DNA]</scope>
    <source>
        <strain evidence="1 2">DSM 45763</strain>
    </source>
</reference>
<evidence type="ECO:0000313" key="2">
    <source>
        <dbReference type="Proteomes" id="UP000576393"/>
    </source>
</evidence>
<keyword evidence="2" id="KW-1185">Reference proteome</keyword>
<dbReference type="RefSeq" id="WP_179818008.1">
    <property type="nucleotide sequence ID" value="NZ_JACCCO010000001.1"/>
</dbReference>
<dbReference type="Proteomes" id="UP000576393">
    <property type="component" value="Unassembled WGS sequence"/>
</dbReference>
<organism evidence="1 2">
    <name type="scientific">Streptosporangium sandarakinum</name>
    <dbReference type="NCBI Taxonomy" id="1260955"/>
    <lineage>
        <taxon>Bacteria</taxon>
        <taxon>Bacillati</taxon>
        <taxon>Actinomycetota</taxon>
        <taxon>Actinomycetes</taxon>
        <taxon>Streptosporangiales</taxon>
        <taxon>Streptosporangiaceae</taxon>
        <taxon>Streptosporangium</taxon>
    </lineage>
</organism>
<name>A0A852USI5_9ACTN</name>
<proteinExistence type="predicted"/>
<evidence type="ECO:0000313" key="1">
    <source>
        <dbReference type="EMBL" id="NYF38223.1"/>
    </source>
</evidence>
<dbReference type="AlphaFoldDB" id="A0A852USI5"/>